<sequence length="148" mass="18163">MFIFFFFTRNIDVKVRDMLEEVTLDEIPCVKIETKFPGYYDWYAEKRDESLVIYRRSSELFSGIRSGKGMTDYEYYNLYYALKGKTKSEKLIKREYTYEFVKRYCNHRTDLIEINISYIDIKYELDDSYKNVSNWGELRWEKKQQIIM</sequence>
<name>C4IFB7_CLOBU</name>
<organism evidence="1 2">
    <name type="scientific">Clostridium butyricum E4 str. BoNT E BL5262</name>
    <dbReference type="NCBI Taxonomy" id="632245"/>
    <lineage>
        <taxon>Bacteria</taxon>
        <taxon>Bacillati</taxon>
        <taxon>Bacillota</taxon>
        <taxon>Clostridia</taxon>
        <taxon>Eubacteriales</taxon>
        <taxon>Clostridiaceae</taxon>
        <taxon>Clostridium</taxon>
    </lineage>
</organism>
<dbReference type="RefSeq" id="WP_003406457.1">
    <property type="nucleotide sequence ID" value="NZ_ACOM01000005.1"/>
</dbReference>
<dbReference type="EMBL" id="ACOM01000005">
    <property type="protein sequence ID" value="EEP53435.1"/>
    <property type="molecule type" value="Genomic_DNA"/>
</dbReference>
<accession>C4IFB7</accession>
<evidence type="ECO:0000313" key="1">
    <source>
        <dbReference type="EMBL" id="EEP53435.1"/>
    </source>
</evidence>
<evidence type="ECO:0000313" key="2">
    <source>
        <dbReference type="Proteomes" id="UP000003081"/>
    </source>
</evidence>
<dbReference type="AlphaFoldDB" id="C4IFB7"/>
<dbReference type="HOGENOM" id="CLU_1755650_0_0_9"/>
<keyword evidence="2" id="KW-1185">Reference proteome</keyword>
<comment type="caution">
    <text evidence="1">The sequence shown here is derived from an EMBL/GenBank/DDBJ whole genome shotgun (WGS) entry which is preliminary data.</text>
</comment>
<reference evidence="1 2" key="1">
    <citation type="submission" date="2009-08" db="EMBL/GenBank/DDBJ databases">
        <authorList>
            <person name="Shrivastava S."/>
            <person name="Brinkac L.B."/>
            <person name="Brown J.L."/>
            <person name="Bruce D.B."/>
            <person name="Detter C."/>
            <person name="Green L.D."/>
            <person name="Munk C.A."/>
            <person name="Rogers Y.C."/>
            <person name="Tapia R."/>
            <person name="Sims D.R."/>
            <person name="Smith L.A."/>
            <person name="Smith T.J."/>
            <person name="Sutton G."/>
            <person name="Brettin T."/>
        </authorList>
    </citation>
    <scope>NUCLEOTIDE SEQUENCE [LARGE SCALE GENOMIC DNA]</scope>
    <source>
        <strain evidence="2">E4 str. BoNT E BL5262</strain>
    </source>
</reference>
<gene>
    <name evidence="1" type="ORF">CLP_1621</name>
</gene>
<dbReference type="Proteomes" id="UP000003081">
    <property type="component" value="Unassembled WGS sequence"/>
</dbReference>
<protein>
    <submittedName>
        <fullName evidence="1">Uncharacterized protein</fullName>
    </submittedName>
</protein>
<proteinExistence type="predicted"/>